<feature type="transmembrane region" description="Helical" evidence="1">
    <location>
        <begin position="166"/>
        <end position="184"/>
    </location>
</feature>
<feature type="signal peptide" evidence="2">
    <location>
        <begin position="1"/>
        <end position="23"/>
    </location>
</feature>
<gene>
    <name evidence="3" type="ORF">EANT1437_LOCUS15995</name>
</gene>
<feature type="transmembrane region" description="Helical" evidence="1">
    <location>
        <begin position="105"/>
        <end position="124"/>
    </location>
</feature>
<evidence type="ECO:0000256" key="2">
    <source>
        <dbReference type="SAM" id="SignalP"/>
    </source>
</evidence>
<keyword evidence="1" id="KW-0812">Transmembrane</keyword>
<keyword evidence="1" id="KW-1133">Transmembrane helix</keyword>
<feature type="transmembrane region" description="Helical" evidence="1">
    <location>
        <begin position="131"/>
        <end position="154"/>
    </location>
</feature>
<feature type="chain" id="PRO_5031321440" description="ATP synthase protein I" evidence="2">
    <location>
        <begin position="24"/>
        <end position="218"/>
    </location>
</feature>
<protein>
    <recommendedName>
        <fullName evidence="4">ATP synthase protein I</fullName>
    </recommendedName>
</protein>
<keyword evidence="2" id="KW-0732">Signal</keyword>
<name>A0A7S2SN60_9STRA</name>
<sequence length="218" mass="24052">MVLCGYFLMALLVIVVTTHQTAAFIHPVQKISSVRISKHPNTVARVISPLSIKKAISDKNNDAPTENTDDFWLAQKELAQAMTKTVDTNSKRERNKLYEKRSQDLVSESFFFSVLIFNLLWLLCSNPFTPFSYLLGALLGTAYTFGLGKSVAVLGGTVDDSDDVKGAGVGSARFAFLILLFVIVGKFRAQGIQEIPVIFGFFTYQLATLSQGLKEIDD</sequence>
<accession>A0A7S2SN60</accession>
<dbReference type="EMBL" id="HBHI01031083">
    <property type="protein sequence ID" value="CAD9703143.1"/>
    <property type="molecule type" value="Transcribed_RNA"/>
</dbReference>
<proteinExistence type="predicted"/>
<evidence type="ECO:0008006" key="4">
    <source>
        <dbReference type="Google" id="ProtNLM"/>
    </source>
</evidence>
<evidence type="ECO:0000313" key="3">
    <source>
        <dbReference type="EMBL" id="CAD9703143.1"/>
    </source>
</evidence>
<dbReference type="AlphaFoldDB" id="A0A7S2SN60"/>
<organism evidence="3">
    <name type="scientific">Eucampia antarctica</name>
    <dbReference type="NCBI Taxonomy" id="49252"/>
    <lineage>
        <taxon>Eukaryota</taxon>
        <taxon>Sar</taxon>
        <taxon>Stramenopiles</taxon>
        <taxon>Ochrophyta</taxon>
        <taxon>Bacillariophyta</taxon>
        <taxon>Mediophyceae</taxon>
        <taxon>Biddulphiophycidae</taxon>
        <taxon>Hemiaulales</taxon>
        <taxon>Hemiaulaceae</taxon>
        <taxon>Eucampia</taxon>
    </lineage>
</organism>
<reference evidence="3" key="1">
    <citation type="submission" date="2021-01" db="EMBL/GenBank/DDBJ databases">
        <authorList>
            <person name="Corre E."/>
            <person name="Pelletier E."/>
            <person name="Niang G."/>
            <person name="Scheremetjew M."/>
            <person name="Finn R."/>
            <person name="Kale V."/>
            <person name="Holt S."/>
            <person name="Cochrane G."/>
            <person name="Meng A."/>
            <person name="Brown T."/>
            <person name="Cohen L."/>
        </authorList>
    </citation>
    <scope>NUCLEOTIDE SEQUENCE</scope>
    <source>
        <strain evidence="3">CCMP1452</strain>
    </source>
</reference>
<keyword evidence="1" id="KW-0472">Membrane</keyword>
<evidence type="ECO:0000256" key="1">
    <source>
        <dbReference type="SAM" id="Phobius"/>
    </source>
</evidence>